<dbReference type="EMBL" id="CP108110">
    <property type="protein sequence ID" value="WUQ82550.1"/>
    <property type="molecule type" value="Genomic_DNA"/>
</dbReference>
<feature type="transmembrane region" description="Helical" evidence="1">
    <location>
        <begin position="36"/>
        <end position="56"/>
    </location>
</feature>
<feature type="transmembrane region" description="Helical" evidence="1">
    <location>
        <begin position="102"/>
        <end position="122"/>
    </location>
</feature>
<feature type="transmembrane region" description="Helical" evidence="1">
    <location>
        <begin position="173"/>
        <end position="206"/>
    </location>
</feature>
<keyword evidence="1" id="KW-1133">Transmembrane helix</keyword>
<name>A0ABZ1TW38_9ACTN</name>
<evidence type="ECO:0000313" key="2">
    <source>
        <dbReference type="EMBL" id="WUQ82550.1"/>
    </source>
</evidence>
<evidence type="ECO:0000256" key="1">
    <source>
        <dbReference type="SAM" id="Phobius"/>
    </source>
</evidence>
<evidence type="ECO:0000313" key="3">
    <source>
        <dbReference type="Proteomes" id="UP001432222"/>
    </source>
</evidence>
<dbReference type="RefSeq" id="WP_328953603.1">
    <property type="nucleotide sequence ID" value="NZ_CP108110.1"/>
</dbReference>
<feature type="transmembrane region" description="Helical" evidence="1">
    <location>
        <begin position="6"/>
        <end position="24"/>
    </location>
</feature>
<dbReference type="Proteomes" id="UP001432222">
    <property type="component" value="Chromosome"/>
</dbReference>
<keyword evidence="3" id="KW-1185">Reference proteome</keyword>
<proteinExistence type="predicted"/>
<gene>
    <name evidence="2" type="ORF">OHA16_05890</name>
</gene>
<dbReference type="InterPro" id="IPR046737">
    <property type="entry name" value="DUF6629"/>
</dbReference>
<sequence>MCWSAQADLAVGSAVTAVGVLCLVRAHRAGRPERLPLAALPLVLGVHQLIEAAVWLGADGDLPPAPAAWARTAWAVIALPLLPLLVPIGVRCAARVDRPRQRLLTGLVILGLLVAVPLAHTIATHPVGATAHAHTLDYRLGAPYPALLLTGYLLATVGSLLLSGDRLLRRLGLLTGIGALVCALLWQLAFVSTWCALAALTSVLLLRWTTSPLPAPRPRSS</sequence>
<evidence type="ECO:0008006" key="4">
    <source>
        <dbReference type="Google" id="ProtNLM"/>
    </source>
</evidence>
<reference evidence="2" key="1">
    <citation type="submission" date="2022-10" db="EMBL/GenBank/DDBJ databases">
        <title>The complete genomes of actinobacterial strains from the NBC collection.</title>
        <authorList>
            <person name="Joergensen T.S."/>
            <person name="Alvarez Arevalo M."/>
            <person name="Sterndorff E.B."/>
            <person name="Faurdal D."/>
            <person name="Vuksanovic O."/>
            <person name="Mourched A.-S."/>
            <person name="Charusanti P."/>
            <person name="Shaw S."/>
            <person name="Blin K."/>
            <person name="Weber T."/>
        </authorList>
    </citation>
    <scope>NUCLEOTIDE SEQUENCE</scope>
    <source>
        <strain evidence="2">NBC_00222</strain>
    </source>
</reference>
<feature type="transmembrane region" description="Helical" evidence="1">
    <location>
        <begin position="142"/>
        <end position="161"/>
    </location>
</feature>
<accession>A0ABZ1TW38</accession>
<keyword evidence="1" id="KW-0472">Membrane</keyword>
<dbReference type="Pfam" id="PF20334">
    <property type="entry name" value="DUF6629"/>
    <property type="match status" value="1"/>
</dbReference>
<organism evidence="2 3">
    <name type="scientific">Kitasatospora purpeofusca</name>
    <dbReference type="NCBI Taxonomy" id="67352"/>
    <lineage>
        <taxon>Bacteria</taxon>
        <taxon>Bacillati</taxon>
        <taxon>Actinomycetota</taxon>
        <taxon>Actinomycetes</taxon>
        <taxon>Kitasatosporales</taxon>
        <taxon>Streptomycetaceae</taxon>
        <taxon>Kitasatospora</taxon>
    </lineage>
</organism>
<keyword evidence="1" id="KW-0812">Transmembrane</keyword>
<feature type="transmembrane region" description="Helical" evidence="1">
    <location>
        <begin position="68"/>
        <end position="90"/>
    </location>
</feature>
<protein>
    <recommendedName>
        <fullName evidence="4">Integral membrane protein</fullName>
    </recommendedName>
</protein>